<dbReference type="Gene3D" id="1.25.40.10">
    <property type="entry name" value="Tetratricopeptide repeat domain"/>
    <property type="match status" value="1"/>
</dbReference>
<comment type="caution">
    <text evidence="1">The sequence shown here is derived from an EMBL/GenBank/DDBJ whole genome shotgun (WGS) entry which is preliminary data.</text>
</comment>
<dbReference type="Pfam" id="PF13424">
    <property type="entry name" value="TPR_12"/>
    <property type="match status" value="2"/>
</dbReference>
<dbReference type="InterPro" id="IPR001054">
    <property type="entry name" value="A/G_cyclase"/>
</dbReference>
<dbReference type="InterPro" id="IPR029787">
    <property type="entry name" value="Nucleotide_cyclase"/>
</dbReference>
<name>A0A9X1YQI2_9BURK</name>
<dbReference type="SUPFAM" id="SSF48452">
    <property type="entry name" value="TPR-like"/>
    <property type="match status" value="2"/>
</dbReference>
<dbReference type="Proteomes" id="UP001139353">
    <property type="component" value="Unassembled WGS sequence"/>
</dbReference>
<dbReference type="GO" id="GO:0043531">
    <property type="term" value="F:ADP binding"/>
    <property type="evidence" value="ECO:0007669"/>
    <property type="project" value="InterPro"/>
</dbReference>
<protein>
    <submittedName>
        <fullName evidence="1">Tetratricopeptide repeat protein</fullName>
    </submittedName>
</protein>
<reference evidence="1" key="1">
    <citation type="submission" date="2021-11" db="EMBL/GenBank/DDBJ databases">
        <title>BS-T2-15 a new species belonging to the Comamonadaceae family isolated from the soil of a French oak forest.</title>
        <authorList>
            <person name="Mieszkin S."/>
            <person name="Alain K."/>
        </authorList>
    </citation>
    <scope>NUCLEOTIDE SEQUENCE</scope>
    <source>
        <strain evidence="1">BS-T2-15</strain>
    </source>
</reference>
<accession>A0A9X1YQI2</accession>
<dbReference type="GO" id="GO:0009190">
    <property type="term" value="P:cyclic nucleotide biosynthetic process"/>
    <property type="evidence" value="ECO:0007669"/>
    <property type="project" value="InterPro"/>
</dbReference>
<dbReference type="PANTHER" id="PTHR47691:SF3">
    <property type="entry name" value="HTH-TYPE TRANSCRIPTIONAL REGULATOR RV0890C-RELATED"/>
    <property type="match status" value="1"/>
</dbReference>
<dbReference type="GO" id="GO:0035556">
    <property type="term" value="P:intracellular signal transduction"/>
    <property type="evidence" value="ECO:0007669"/>
    <property type="project" value="InterPro"/>
</dbReference>
<organism evidence="1 2">
    <name type="scientific">Scleromatobacter humisilvae</name>
    <dbReference type="NCBI Taxonomy" id="2897159"/>
    <lineage>
        <taxon>Bacteria</taxon>
        <taxon>Pseudomonadati</taxon>
        <taxon>Pseudomonadota</taxon>
        <taxon>Betaproteobacteria</taxon>
        <taxon>Burkholderiales</taxon>
        <taxon>Sphaerotilaceae</taxon>
        <taxon>Scleromatobacter</taxon>
    </lineage>
</organism>
<evidence type="ECO:0000313" key="1">
    <source>
        <dbReference type="EMBL" id="MCK9686046.1"/>
    </source>
</evidence>
<dbReference type="PANTHER" id="PTHR47691">
    <property type="entry name" value="REGULATOR-RELATED"/>
    <property type="match status" value="1"/>
</dbReference>
<dbReference type="RefSeq" id="WP_275682077.1">
    <property type="nucleotide sequence ID" value="NZ_JAJLJH010000002.1"/>
</dbReference>
<dbReference type="CDD" id="cd07302">
    <property type="entry name" value="CHD"/>
    <property type="match status" value="1"/>
</dbReference>
<dbReference type="SMART" id="SM00028">
    <property type="entry name" value="TPR"/>
    <property type="match status" value="8"/>
</dbReference>
<dbReference type="Gene3D" id="3.30.70.1230">
    <property type="entry name" value="Nucleotide cyclase"/>
    <property type="match status" value="1"/>
</dbReference>
<dbReference type="InterPro" id="IPR011990">
    <property type="entry name" value="TPR-like_helical_dom_sf"/>
</dbReference>
<keyword evidence="2" id="KW-1185">Reference proteome</keyword>
<dbReference type="AlphaFoldDB" id="A0A9X1YQI2"/>
<dbReference type="Gene3D" id="3.40.50.300">
    <property type="entry name" value="P-loop containing nucleotide triphosphate hydrolases"/>
    <property type="match status" value="1"/>
</dbReference>
<dbReference type="GO" id="GO:0004016">
    <property type="term" value="F:adenylate cyclase activity"/>
    <property type="evidence" value="ECO:0007669"/>
    <property type="project" value="UniProtKB-ARBA"/>
</dbReference>
<proteinExistence type="predicted"/>
<dbReference type="EMBL" id="JAJLJH010000002">
    <property type="protein sequence ID" value="MCK9686046.1"/>
    <property type="molecule type" value="Genomic_DNA"/>
</dbReference>
<sequence>MQAYRALLMTDIVDSTRISQEIGNAETERLWAVHDEMARALLRTWNGREIEKTDGLVAVFGGAAEALGYAIDYRRGLISTGFPLEARVAIEVGQLTVRECSPEDLAVGATRFAVDGLSKPVAARLLAIALGHQILLTADAVIALGYTEFRVQTHGHWRLKGLDRPIEIFEIGERNAHFTSPRDDVKAYRVVRVHDLWLPARDIPHSLPAARDAFVGRDESLKQIADKFENGARLLSVVGVGGTGKTRLVLRYAWMSLGDRPGGSWFCDLAQARTIDGIHFAVAQGLGLSLNNADPAMQIARALAGRGTCLVILDNFEQVAELAEQTLGLWMDHAPLATFMATTRETLRIVGEEVLSLATLSDDDGTALFLRRAESARQDYCPSPADMAAIRALVQRLDGLPLALELAAARIRVLPPQALLSRLHERFDLLAAPARRLGRQATLRAAFDWSWQLLSDAEKSAMAQLSTFEGGFTLQTAAAVLAPVRAGPARDEDMVESLLSKSFVQQVDDRRFRLLESIRAYAQEHLDTAGSFAGSGPQAAVEAQRRHWTYFSTLGESANENGQCDEANNLVAACRRATLAGETGAAVGCLIGAWTILRLTGPLRVGAELAEKLLANAALGDGERALAHWVAGNALELMGVMNPARQHFIDGLRLARSSGDAVCEARLLMALGNRQTIDGDLQAAYQNLADAEQRATANANTSLQAQILNCIGRLMDHQSRFHEARMAYEKALVLARQMGDHRLEGGLLGNLGGLHLDQGHLKAAREQYDQALALAREVGDRRWEGNIQCNLGLISQEEGLLEDARVRFERALQVAREIGHASLEYTVLCNLGIVLEAEGLVEEATSNYEQAVAAARDAADPRSEGQFQGYLAVVYAKLGRADEAQGCLSKGERMLLDMSDQLAYAVLNCQRAEIEFMAQRQESARAAYATAEKIAVRLEAGLSSELGRRLAALRSLFQ</sequence>
<dbReference type="SUPFAM" id="SSF52540">
    <property type="entry name" value="P-loop containing nucleoside triphosphate hydrolases"/>
    <property type="match status" value="1"/>
</dbReference>
<evidence type="ECO:0000313" key="2">
    <source>
        <dbReference type="Proteomes" id="UP001139353"/>
    </source>
</evidence>
<dbReference type="SUPFAM" id="SSF55073">
    <property type="entry name" value="Nucleotide cyclase"/>
    <property type="match status" value="1"/>
</dbReference>
<dbReference type="InterPro" id="IPR019734">
    <property type="entry name" value="TPR_rpt"/>
</dbReference>
<gene>
    <name evidence="1" type="ORF">LPC04_10035</name>
</gene>
<dbReference type="InterPro" id="IPR027417">
    <property type="entry name" value="P-loop_NTPase"/>
</dbReference>